<keyword evidence="3" id="KW-1185">Reference proteome</keyword>
<dbReference type="EMBL" id="KI395040">
    <property type="protein sequence ID" value="ERM99256.1"/>
    <property type="molecule type" value="Genomic_DNA"/>
</dbReference>
<feature type="domain" description="Methyltransferase" evidence="1">
    <location>
        <begin position="122"/>
        <end position="315"/>
    </location>
</feature>
<dbReference type="AlphaFoldDB" id="W1NQP7"/>
<gene>
    <name evidence="2" type="ORF">AMTR_s00092p00143460</name>
</gene>
<dbReference type="OMA" id="IVGLHPC"/>
<dbReference type="eggNOG" id="KOG2651">
    <property type="taxonomic scope" value="Eukaryota"/>
</dbReference>
<dbReference type="SUPFAM" id="SSF53335">
    <property type="entry name" value="S-adenosyl-L-methionine-dependent methyltransferases"/>
    <property type="match status" value="1"/>
</dbReference>
<accession>W1NQP7</accession>
<dbReference type="Pfam" id="PF13679">
    <property type="entry name" value="Methyltransf_32"/>
    <property type="match status" value="1"/>
</dbReference>
<name>W1NQP7_AMBTC</name>
<evidence type="ECO:0000259" key="1">
    <source>
        <dbReference type="Pfam" id="PF13679"/>
    </source>
</evidence>
<dbReference type="Gramene" id="ERM99256">
    <property type="protein sequence ID" value="ERM99256"/>
    <property type="gene ID" value="AMTR_s00092p00143460"/>
</dbReference>
<reference evidence="3" key="1">
    <citation type="journal article" date="2013" name="Science">
        <title>The Amborella genome and the evolution of flowering plants.</title>
        <authorList>
            <consortium name="Amborella Genome Project"/>
        </authorList>
    </citation>
    <scope>NUCLEOTIDE SEQUENCE [LARGE SCALE GENOMIC DNA]</scope>
</reference>
<protein>
    <recommendedName>
        <fullName evidence="1">Methyltransferase domain-containing protein</fullName>
    </recommendedName>
</protein>
<dbReference type="STRING" id="13333.W1NQP7"/>
<dbReference type="InterPro" id="IPR025714">
    <property type="entry name" value="Methyltranfer_dom"/>
</dbReference>
<evidence type="ECO:0000313" key="3">
    <source>
        <dbReference type="Proteomes" id="UP000017836"/>
    </source>
</evidence>
<dbReference type="OrthoDB" id="10258156at2759"/>
<organism evidence="2 3">
    <name type="scientific">Amborella trichopoda</name>
    <dbReference type="NCBI Taxonomy" id="13333"/>
    <lineage>
        <taxon>Eukaryota</taxon>
        <taxon>Viridiplantae</taxon>
        <taxon>Streptophyta</taxon>
        <taxon>Embryophyta</taxon>
        <taxon>Tracheophyta</taxon>
        <taxon>Spermatophyta</taxon>
        <taxon>Magnoliopsida</taxon>
        <taxon>Amborellales</taxon>
        <taxon>Amborellaceae</taxon>
        <taxon>Amborella</taxon>
    </lineage>
</organism>
<dbReference type="KEGG" id="atr:18427287"/>
<dbReference type="PANTHER" id="PTHR12496:SF0">
    <property type="entry name" value="METHYLTRANSFERASE DOMAIN-CONTAINING PROTEIN"/>
    <property type="match status" value="1"/>
</dbReference>
<dbReference type="InterPro" id="IPR052220">
    <property type="entry name" value="METTL25"/>
</dbReference>
<dbReference type="Proteomes" id="UP000017836">
    <property type="component" value="Unassembled WGS sequence"/>
</dbReference>
<dbReference type="PANTHER" id="PTHR12496">
    <property type="entry name" value="CGI-41 METHYLTRANSFERASE"/>
    <property type="match status" value="1"/>
</dbReference>
<dbReference type="InterPro" id="IPR029063">
    <property type="entry name" value="SAM-dependent_MTases_sf"/>
</dbReference>
<sequence length="577" mass="64187">MASIIHSCKTSAETLEWAKAIAQFLRAYQCLLNAHVVNFFRDKLWETLDQQWLDCLRDEPVRNLLSIPSGTVQDNWPCSLKEFINTARSLSFPKEGESLEMIFPGVRVEPVSNVLAQGMNLKKKHEVEILAATVGRVASSVGAHTIIDVGAGQGYLAQVLSFQYQLSVYALDASAHHASVTSERAERIKKYYTTKSRKTIAGNEHFMIPKTITCNIPSSGALTALSDMSLLKNSIKESQESSKLLGALSIEDLESKEEKVSRPLSFDGKSVKSSLVLAGLHACGDLSANMLRTFVESDDMKALISIGCCYNLLSEDCSESVASQYGCPMSNGVKSVGLKLGRNARDLACQSAERWRSLRDDAALQNFDLHAFRAAFQMIVHDYYPELVDMNPSIGRQGKALRRRQLRKALHSELIAKDNSAFPSPSFNKISESFESSKAFVAGEVRTSELPNLSEMEERISKSGERKERTLSYRSFEKSALFEEFSRSGLDRLGIGPKDDIDFLCVWEKAVPYAELIGPYWSLRALMGPLVETFLLLDRLLFLQEQGRSSIQAIMLPLFDPVLSPRNTAIIAWKVAQ</sequence>
<dbReference type="HOGENOM" id="CLU_016581_0_1_1"/>
<proteinExistence type="predicted"/>
<evidence type="ECO:0000313" key="2">
    <source>
        <dbReference type="EMBL" id="ERM99256.1"/>
    </source>
</evidence>